<dbReference type="AlphaFoldDB" id="A0A7D5LC15"/>
<evidence type="ECO:0000313" key="2">
    <source>
        <dbReference type="Proteomes" id="UP000509626"/>
    </source>
</evidence>
<dbReference type="RefSeq" id="WP_179269579.1">
    <property type="nucleotide sequence ID" value="NZ_CP058579.1"/>
</dbReference>
<dbReference type="Pfam" id="PF23955">
    <property type="entry name" value="DUF7284"/>
    <property type="match status" value="1"/>
</dbReference>
<dbReference type="EMBL" id="CP058579">
    <property type="protein sequence ID" value="QLG62994.1"/>
    <property type="molecule type" value="Genomic_DNA"/>
</dbReference>
<dbReference type="KEGG" id="halu:HUG12_15140"/>
<reference evidence="1 2" key="1">
    <citation type="submission" date="2020-06" db="EMBL/GenBank/DDBJ databases">
        <title>NJ-3-1, isolated from saline soil.</title>
        <authorList>
            <person name="Cui H.L."/>
            <person name="Shi X."/>
        </authorList>
    </citation>
    <scope>NUCLEOTIDE SEQUENCE [LARGE SCALE GENOMIC DNA]</scope>
    <source>
        <strain evidence="1 2">NJ-3-1</strain>
    </source>
</reference>
<gene>
    <name evidence="1" type="ORF">HUG12_15140</name>
</gene>
<dbReference type="InterPro" id="IPR055708">
    <property type="entry name" value="DUF7284"/>
</dbReference>
<protein>
    <submittedName>
        <fullName evidence="1">Uncharacterized protein</fullName>
    </submittedName>
</protein>
<evidence type="ECO:0000313" key="1">
    <source>
        <dbReference type="EMBL" id="QLG62994.1"/>
    </source>
</evidence>
<proteinExistence type="predicted"/>
<accession>A0A7D5LC15</accession>
<dbReference type="OrthoDB" id="203217at2157"/>
<dbReference type="Proteomes" id="UP000509626">
    <property type="component" value="Chromosome"/>
</dbReference>
<organism evidence="1 2">
    <name type="scientific">Halorarum salinum</name>
    <dbReference type="NCBI Taxonomy" id="2743089"/>
    <lineage>
        <taxon>Archaea</taxon>
        <taxon>Methanobacteriati</taxon>
        <taxon>Methanobacteriota</taxon>
        <taxon>Stenosarchaea group</taxon>
        <taxon>Halobacteria</taxon>
        <taxon>Halobacteriales</taxon>
        <taxon>Haloferacaceae</taxon>
        <taxon>Halorarum</taxon>
    </lineage>
</organism>
<dbReference type="GeneID" id="56038821"/>
<name>A0A7D5LC15_9EURY</name>
<keyword evidence="2" id="KW-1185">Reference proteome</keyword>
<sequence length="280" mass="29757">MTATALDAGLCLLLVSAAALTVVGTQEPDLPPGRADATAETLAVTTGNVSYSLAADDREVGTRSSGSGERDRVAHGTLAELLARAAFRNASIAGSPLSNASADYRRGVRRAVAEALPPRTRVHARWEPYPGSHVRGDVTVGPEPPAGRAVEAARFTVPVHVPPATGNATGSDVEADGYDRLAATIVRALFPPERLRFALHDDAPLPELVERRYRAVGERYGVDTIGPLESGGPRAANELLRPIVAERVRADLRGNSTERRSVEEVDRTDRVVVVVRAWSP</sequence>